<dbReference type="Proteomes" id="UP000011115">
    <property type="component" value="Unassembled WGS sequence"/>
</dbReference>
<proteinExistence type="predicted"/>
<organism evidence="2 3">
    <name type="scientific">Solanum tuberosum</name>
    <name type="common">Potato</name>
    <dbReference type="NCBI Taxonomy" id="4113"/>
    <lineage>
        <taxon>Eukaryota</taxon>
        <taxon>Viridiplantae</taxon>
        <taxon>Streptophyta</taxon>
        <taxon>Embryophyta</taxon>
        <taxon>Tracheophyta</taxon>
        <taxon>Spermatophyta</taxon>
        <taxon>Magnoliopsida</taxon>
        <taxon>eudicotyledons</taxon>
        <taxon>Gunneridae</taxon>
        <taxon>Pentapetalae</taxon>
        <taxon>asterids</taxon>
        <taxon>lamiids</taxon>
        <taxon>Solanales</taxon>
        <taxon>Solanaceae</taxon>
        <taxon>Solanoideae</taxon>
        <taxon>Solaneae</taxon>
        <taxon>Solanum</taxon>
    </lineage>
</organism>
<name>M1CS82_SOLTU</name>
<dbReference type="Pfam" id="PF06364">
    <property type="entry name" value="DUF1068"/>
    <property type="match status" value="1"/>
</dbReference>
<dbReference type="EnsemblPlants" id="PGSC0003DMT400073552">
    <property type="protein sequence ID" value="PGSC0003DMT400073552"/>
    <property type="gene ID" value="PGSC0003DMG400028571"/>
</dbReference>
<evidence type="ECO:0000256" key="1">
    <source>
        <dbReference type="SAM" id="Phobius"/>
    </source>
</evidence>
<dbReference type="HOGENOM" id="CLU_2487752_0_0_1"/>
<evidence type="ECO:0000313" key="3">
    <source>
        <dbReference type="Proteomes" id="UP000011115"/>
    </source>
</evidence>
<keyword evidence="1" id="KW-1133">Transmembrane helix</keyword>
<dbReference type="InterPro" id="IPR010471">
    <property type="entry name" value="DUF1068"/>
</dbReference>
<accession>M1CS82</accession>
<keyword evidence="1" id="KW-0472">Membrane</keyword>
<keyword evidence="3" id="KW-1185">Reference proteome</keyword>
<feature type="transmembrane region" description="Helical" evidence="1">
    <location>
        <begin position="13"/>
        <end position="32"/>
    </location>
</feature>
<protein>
    <submittedName>
        <fullName evidence="2">Phosphoglycerate mutase</fullName>
    </submittedName>
</protein>
<reference evidence="3" key="1">
    <citation type="journal article" date="2011" name="Nature">
        <title>Genome sequence and analysis of the tuber crop potato.</title>
        <authorList>
            <consortium name="The Potato Genome Sequencing Consortium"/>
        </authorList>
    </citation>
    <scope>NUCLEOTIDE SEQUENCE [LARGE SCALE GENOMIC DNA]</scope>
    <source>
        <strain evidence="3">cv. DM1-3 516 R44</strain>
    </source>
</reference>
<sequence>MAYPSDHRSSSRGTVRFVLVLVGLFLVIYMVTTPTLRHSKALSSCPPCFCDCEEDPMFSPIGQFISLWMLNLAHLPLKLCRLCTYVG</sequence>
<keyword evidence="1" id="KW-0812">Transmembrane</keyword>
<reference evidence="2" key="2">
    <citation type="submission" date="2015-06" db="UniProtKB">
        <authorList>
            <consortium name="EnsemblPlants"/>
        </authorList>
    </citation>
    <scope>IDENTIFICATION</scope>
    <source>
        <strain evidence="2">DM1-3 516 R44</strain>
    </source>
</reference>
<dbReference type="AlphaFoldDB" id="M1CS82"/>
<dbReference type="Gramene" id="PGSC0003DMT400073552">
    <property type="protein sequence ID" value="PGSC0003DMT400073552"/>
    <property type="gene ID" value="PGSC0003DMG400028571"/>
</dbReference>
<evidence type="ECO:0000313" key="2">
    <source>
        <dbReference type="EnsemblPlants" id="PGSC0003DMT400073552"/>
    </source>
</evidence>
<dbReference type="ExpressionAtlas" id="M1CS82">
    <property type="expression patterns" value="baseline"/>
</dbReference>